<dbReference type="FunCoup" id="A0A8V1A702">
    <property type="interactions" value="7"/>
</dbReference>
<dbReference type="GO" id="GO:0006520">
    <property type="term" value="P:amino acid metabolic process"/>
    <property type="evidence" value="ECO:0007669"/>
    <property type="project" value="Ensembl"/>
</dbReference>
<dbReference type="GO" id="GO:0042403">
    <property type="term" value="P:thyroid hormone metabolic process"/>
    <property type="evidence" value="ECO:0000318"/>
    <property type="project" value="GO_Central"/>
</dbReference>
<dbReference type="PIRSF" id="PIRSF001330">
    <property type="entry name" value="IOD"/>
    <property type="match status" value="1"/>
</dbReference>
<evidence type="ECO:0000256" key="15">
    <source>
        <dbReference type="ARBA" id="ARBA00093210"/>
    </source>
</evidence>
<dbReference type="InterPro" id="IPR008261">
    <property type="entry name" value="Iodothyronine_deiodinase_AS"/>
</dbReference>
<dbReference type="AlphaFoldDB" id="A0A8V1A702"/>
<evidence type="ECO:0000256" key="6">
    <source>
        <dbReference type="ARBA" id="ARBA00023136"/>
    </source>
</evidence>
<evidence type="ECO:0000256" key="1">
    <source>
        <dbReference type="ARBA" id="ARBA00004370"/>
    </source>
</evidence>
<dbReference type="Pfam" id="PF00837">
    <property type="entry name" value="T4_deiodinase"/>
    <property type="match status" value="1"/>
</dbReference>
<evidence type="ECO:0000256" key="21">
    <source>
        <dbReference type="RuleBase" id="RU000676"/>
    </source>
</evidence>
<comment type="subcellular location">
    <subcellularLocation>
        <location evidence="1">Membrane</location>
    </subcellularLocation>
</comment>
<keyword evidence="23" id="KW-1185">Reference proteome</keyword>
<comment type="catalytic activity">
    <reaction evidence="12">
        <text>3-iodo-L-thyronine + iodide + A + H(+) = 3,3'-diiodo-L-thyronine + AH2</text>
        <dbReference type="Rhea" id="RHEA:83783"/>
        <dbReference type="ChEBI" id="CHEBI:13193"/>
        <dbReference type="ChEBI" id="CHEBI:15378"/>
        <dbReference type="ChEBI" id="CHEBI:16382"/>
        <dbReference type="ChEBI" id="CHEBI:17499"/>
        <dbReference type="ChEBI" id="CHEBI:176514"/>
        <dbReference type="ChEBI" id="CHEBI:232627"/>
    </reaction>
    <physiologicalReaction direction="right-to-left" evidence="12">
        <dbReference type="Rhea" id="RHEA:83785"/>
    </physiologicalReaction>
</comment>
<accession>A0A8V1A702</accession>
<comment type="catalytic activity">
    <reaction evidence="10">
        <text>3,3'-diiodo-L-thyronine + iodide + A + H(+) = 3,3',5'-triiodo-L-thyronine + AH2</text>
        <dbReference type="Rhea" id="RHEA:82575"/>
        <dbReference type="ChEBI" id="CHEBI:13193"/>
        <dbReference type="ChEBI" id="CHEBI:15378"/>
        <dbReference type="ChEBI" id="CHEBI:16382"/>
        <dbReference type="ChEBI" id="CHEBI:17499"/>
        <dbReference type="ChEBI" id="CHEBI:57261"/>
        <dbReference type="ChEBI" id="CHEBI:176514"/>
    </reaction>
    <physiologicalReaction direction="right-to-left" evidence="10">
        <dbReference type="Rhea" id="RHEA:82577"/>
    </physiologicalReaction>
</comment>
<dbReference type="InterPro" id="IPR000643">
    <property type="entry name" value="Iodothyronine_deiodinase"/>
</dbReference>
<evidence type="ECO:0000256" key="3">
    <source>
        <dbReference type="ARBA" id="ARBA00022534"/>
    </source>
</evidence>
<dbReference type="SUPFAM" id="SSF52833">
    <property type="entry name" value="Thioredoxin-like"/>
    <property type="match status" value="1"/>
</dbReference>
<evidence type="ECO:0000256" key="10">
    <source>
        <dbReference type="ARBA" id="ARBA00052767"/>
    </source>
</evidence>
<comment type="catalytic activity">
    <reaction evidence="15">
        <text>3'-iodothyronamine + iodide + A + H(+) = 3',5'-diiodothyronamine + AH2</text>
        <dbReference type="Rhea" id="RHEA:83803"/>
        <dbReference type="ChEBI" id="CHEBI:13193"/>
        <dbReference type="ChEBI" id="CHEBI:15378"/>
        <dbReference type="ChEBI" id="CHEBI:16382"/>
        <dbReference type="ChEBI" id="CHEBI:17499"/>
        <dbReference type="ChEBI" id="CHEBI:233339"/>
        <dbReference type="ChEBI" id="CHEBI:233342"/>
    </reaction>
    <physiologicalReaction direction="right-to-left" evidence="15">
        <dbReference type="Rhea" id="RHEA:83805"/>
    </physiologicalReaction>
</comment>
<gene>
    <name evidence="22" type="primary">DIO1</name>
</gene>
<dbReference type="Proteomes" id="UP000000539">
    <property type="component" value="Chromosome 8"/>
</dbReference>
<evidence type="ECO:0000256" key="11">
    <source>
        <dbReference type="ARBA" id="ARBA00093185"/>
    </source>
</evidence>
<comment type="catalytic activity">
    <reaction evidence="20">
        <text>3-iodo-L-thyronine + iodide + A + H(+) = 3,5-diiodo-L-thyronine + AH2</text>
        <dbReference type="Rhea" id="RHEA:82895"/>
        <dbReference type="ChEBI" id="CHEBI:13193"/>
        <dbReference type="ChEBI" id="CHEBI:15378"/>
        <dbReference type="ChEBI" id="CHEBI:16382"/>
        <dbReference type="ChEBI" id="CHEBI:17499"/>
        <dbReference type="ChEBI" id="CHEBI:232626"/>
        <dbReference type="ChEBI" id="CHEBI:232627"/>
    </reaction>
    <physiologicalReaction direction="right-to-left" evidence="20">
        <dbReference type="Rhea" id="RHEA:82897"/>
    </physiologicalReaction>
</comment>
<dbReference type="GO" id="GO:0004800">
    <property type="term" value="F:thyroxine 5'-deiodinase activity"/>
    <property type="evidence" value="ECO:0000318"/>
    <property type="project" value="GO_Central"/>
</dbReference>
<keyword evidence="4 21" id="KW-0712">Selenocysteine</keyword>
<keyword evidence="6" id="KW-0472">Membrane</keyword>
<dbReference type="GO" id="GO:0042404">
    <property type="term" value="P:thyroid hormone catabolic process"/>
    <property type="evidence" value="ECO:0007669"/>
    <property type="project" value="Ensembl"/>
</dbReference>
<comment type="catalytic activity">
    <reaction evidence="19">
        <text>3-iodothyronamine + iodide + A + H(+) = 3,3'-diiodothyronamine + AH2</text>
        <dbReference type="Rhea" id="RHEA:83827"/>
        <dbReference type="ChEBI" id="CHEBI:13193"/>
        <dbReference type="ChEBI" id="CHEBI:15378"/>
        <dbReference type="ChEBI" id="CHEBI:16382"/>
        <dbReference type="ChEBI" id="CHEBI:17499"/>
        <dbReference type="ChEBI" id="CHEBI:231647"/>
        <dbReference type="ChEBI" id="CHEBI:233341"/>
    </reaction>
    <physiologicalReaction direction="right-to-left" evidence="19">
        <dbReference type="Rhea" id="RHEA:83829"/>
    </physiologicalReaction>
</comment>
<dbReference type="GeneID" id="395940"/>
<evidence type="ECO:0000256" key="7">
    <source>
        <dbReference type="ARBA" id="ARBA00050376"/>
    </source>
</evidence>
<evidence type="ECO:0000256" key="20">
    <source>
        <dbReference type="ARBA" id="ARBA00093269"/>
    </source>
</evidence>
<comment type="catalytic activity">
    <reaction evidence="16">
        <text>3,3'-diiodothyronamine + iodide + A + H(+) = 3,3',5-triiodothyronamine + AH2</text>
        <dbReference type="Rhea" id="RHEA:83811"/>
        <dbReference type="ChEBI" id="CHEBI:13193"/>
        <dbReference type="ChEBI" id="CHEBI:15378"/>
        <dbReference type="ChEBI" id="CHEBI:16382"/>
        <dbReference type="ChEBI" id="CHEBI:17499"/>
        <dbReference type="ChEBI" id="CHEBI:233341"/>
        <dbReference type="ChEBI" id="CHEBI:233426"/>
    </reaction>
    <physiologicalReaction direction="right-to-left" evidence="16">
        <dbReference type="Rhea" id="RHEA:83813"/>
    </physiologicalReaction>
</comment>
<proteinExistence type="inferred from homology"/>
<dbReference type="RefSeq" id="NP_001091083.2">
    <property type="nucleotide sequence ID" value="NM_001097614.2"/>
</dbReference>
<evidence type="ECO:0000256" key="19">
    <source>
        <dbReference type="ARBA" id="ARBA00093242"/>
    </source>
</evidence>
<dbReference type="GO" id="GO:0033798">
    <property type="term" value="F:thyroxine 5-deiodinase activity"/>
    <property type="evidence" value="ECO:0007669"/>
    <property type="project" value="UniProtKB-EC"/>
</dbReference>
<evidence type="ECO:0000256" key="4">
    <source>
        <dbReference type="ARBA" id="ARBA00022933"/>
    </source>
</evidence>
<dbReference type="Gene3D" id="3.40.30.10">
    <property type="entry name" value="Glutaredoxin"/>
    <property type="match status" value="1"/>
</dbReference>
<evidence type="ECO:0000256" key="8">
    <source>
        <dbReference type="ARBA" id="ARBA00051947"/>
    </source>
</evidence>
<comment type="catalytic activity">
    <reaction evidence="8">
        <text>3,3',5'-triiodo-L-thyronine + iodide + A + H(+) = L-thyroxine + AH2</text>
        <dbReference type="Rhea" id="RHEA:18897"/>
        <dbReference type="ChEBI" id="CHEBI:13193"/>
        <dbReference type="ChEBI" id="CHEBI:15378"/>
        <dbReference type="ChEBI" id="CHEBI:16382"/>
        <dbReference type="ChEBI" id="CHEBI:17499"/>
        <dbReference type="ChEBI" id="CHEBI:57261"/>
        <dbReference type="ChEBI" id="CHEBI:58448"/>
        <dbReference type="EC" id="1.21.99.3"/>
    </reaction>
    <physiologicalReaction direction="right-to-left" evidence="8">
        <dbReference type="Rhea" id="RHEA:18899"/>
    </physiologicalReaction>
</comment>
<evidence type="ECO:0000313" key="22">
    <source>
        <dbReference type="Ensembl" id="ENSGALP00010038140.1"/>
    </source>
</evidence>
<evidence type="ECO:0000256" key="5">
    <source>
        <dbReference type="ARBA" id="ARBA00023002"/>
    </source>
</evidence>
<comment type="function">
    <text evidence="21">Responsible for the deiodination of T4 (3,5,3',5'-tetraiodothyronine).</text>
</comment>
<dbReference type="PANTHER" id="PTHR11781">
    <property type="entry name" value="IODOTHYRONINE DEIODINASE"/>
    <property type="match status" value="1"/>
</dbReference>
<evidence type="ECO:0000313" key="23">
    <source>
        <dbReference type="Proteomes" id="UP000000539"/>
    </source>
</evidence>
<dbReference type="PANTHER" id="PTHR11781:SF22">
    <property type="entry name" value="TYPE I IODOTHYRONINE DEIODINASE"/>
    <property type="match status" value="1"/>
</dbReference>
<evidence type="ECO:0000256" key="9">
    <source>
        <dbReference type="ARBA" id="ARBA00052421"/>
    </source>
</evidence>
<comment type="catalytic activity">
    <reaction evidence="7">
        <text>3,3'-diiodo-L-thyronine + iodide + A + H(+) = 3,3',5-triiodo-L-thyronine + AH2</text>
        <dbReference type="Rhea" id="RHEA:82571"/>
        <dbReference type="ChEBI" id="CHEBI:13193"/>
        <dbReference type="ChEBI" id="CHEBI:15378"/>
        <dbReference type="ChEBI" id="CHEBI:16382"/>
        <dbReference type="ChEBI" id="CHEBI:17499"/>
        <dbReference type="ChEBI" id="CHEBI:176514"/>
        <dbReference type="ChEBI" id="CHEBI:533015"/>
    </reaction>
    <physiologicalReaction direction="right-to-left" evidence="7">
        <dbReference type="Rhea" id="RHEA:82573"/>
    </physiologicalReaction>
</comment>
<protein>
    <recommendedName>
        <fullName evidence="21">Iodothyronine deiodinase</fullName>
    </recommendedName>
</protein>
<dbReference type="OrthoDB" id="428577at2759"/>
<reference evidence="22" key="3">
    <citation type="submission" date="2025-09" db="UniProtKB">
        <authorList>
            <consortium name="Ensembl"/>
        </authorList>
    </citation>
    <scope>IDENTIFICATION</scope>
    <source>
        <strain evidence="22">broiler</strain>
    </source>
</reference>
<dbReference type="InterPro" id="IPR036249">
    <property type="entry name" value="Thioredoxin-like_sf"/>
</dbReference>
<evidence type="ECO:0000256" key="14">
    <source>
        <dbReference type="ARBA" id="ARBA00093206"/>
    </source>
</evidence>
<keyword evidence="5 21" id="KW-0560">Oxidoreductase</keyword>
<organism evidence="22 23">
    <name type="scientific">Gallus gallus</name>
    <name type="common">Chicken</name>
    <dbReference type="NCBI Taxonomy" id="9031"/>
    <lineage>
        <taxon>Eukaryota</taxon>
        <taxon>Metazoa</taxon>
        <taxon>Chordata</taxon>
        <taxon>Craniata</taxon>
        <taxon>Vertebrata</taxon>
        <taxon>Euteleostomi</taxon>
        <taxon>Archelosauria</taxon>
        <taxon>Archosauria</taxon>
        <taxon>Dinosauria</taxon>
        <taxon>Saurischia</taxon>
        <taxon>Theropoda</taxon>
        <taxon>Coelurosauria</taxon>
        <taxon>Aves</taxon>
        <taxon>Neognathae</taxon>
        <taxon>Galloanserae</taxon>
        <taxon>Galliformes</taxon>
        <taxon>Phasianidae</taxon>
        <taxon>Phasianinae</taxon>
        <taxon>Gallus</taxon>
    </lineage>
</organism>
<name>A0A8V1A702_CHICK</name>
<comment type="catalytic activity">
    <reaction evidence="17">
        <text>3,3'-diiodo-L-thyronine sulfate + iodide + A + H(+) = 3,3',5'-triiodo-L-thyronine sulfate + AH2</text>
        <dbReference type="Rhea" id="RHEA:83831"/>
        <dbReference type="ChEBI" id="CHEBI:13193"/>
        <dbReference type="ChEBI" id="CHEBI:15378"/>
        <dbReference type="ChEBI" id="CHEBI:16382"/>
        <dbReference type="ChEBI" id="CHEBI:17499"/>
        <dbReference type="ChEBI" id="CHEBI:176513"/>
        <dbReference type="ChEBI" id="CHEBI:176515"/>
    </reaction>
    <physiologicalReaction direction="right-to-left" evidence="17">
        <dbReference type="Rhea" id="RHEA:83833"/>
    </physiologicalReaction>
</comment>
<evidence type="ECO:0000256" key="16">
    <source>
        <dbReference type="ARBA" id="ARBA00093211"/>
    </source>
</evidence>
<evidence type="ECO:0000256" key="2">
    <source>
        <dbReference type="ARBA" id="ARBA00010153"/>
    </source>
</evidence>
<comment type="catalytic activity">
    <reaction evidence="18">
        <text>3,3'-diiodothyronamine + iodide + A + H(+) = 3,3',5'-triiodothyronamine + AH2</text>
        <dbReference type="Rhea" id="RHEA:83795"/>
        <dbReference type="ChEBI" id="CHEBI:13193"/>
        <dbReference type="ChEBI" id="CHEBI:15378"/>
        <dbReference type="ChEBI" id="CHEBI:16382"/>
        <dbReference type="ChEBI" id="CHEBI:17499"/>
        <dbReference type="ChEBI" id="CHEBI:233341"/>
        <dbReference type="ChEBI" id="CHEBI:233343"/>
    </reaction>
    <physiologicalReaction direction="right-to-left" evidence="18">
        <dbReference type="Rhea" id="RHEA:83797"/>
    </physiologicalReaction>
</comment>
<comment type="similarity">
    <text evidence="2 21">Belongs to the iodothyronine deiodinase family.</text>
</comment>
<evidence type="ECO:0000256" key="17">
    <source>
        <dbReference type="ARBA" id="ARBA00093219"/>
    </source>
</evidence>
<comment type="catalytic activity">
    <reaction evidence="9">
        <text>3'-iodo-L-thyronine + iodide + A + H(+) = 3',5'-diiodo-L-thyronine + AH2</text>
        <dbReference type="Rhea" id="RHEA:82899"/>
        <dbReference type="ChEBI" id="CHEBI:13193"/>
        <dbReference type="ChEBI" id="CHEBI:15378"/>
        <dbReference type="ChEBI" id="CHEBI:16382"/>
        <dbReference type="ChEBI" id="CHEBI:17499"/>
        <dbReference type="ChEBI" id="CHEBI:195762"/>
        <dbReference type="ChEBI" id="CHEBI:232695"/>
    </reaction>
    <physiologicalReaction direction="right-to-left" evidence="9">
        <dbReference type="Rhea" id="RHEA:82901"/>
    </physiologicalReaction>
</comment>
<reference evidence="22" key="1">
    <citation type="submission" date="2020-11" db="EMBL/GenBank/DDBJ databases">
        <title>Gallus gallus (Chicken) genome, bGalGal1, GRCg7b, maternal haplotype autosomes + Z &amp; W.</title>
        <authorList>
            <person name="Warren W."/>
            <person name="Formenti G."/>
            <person name="Fedrigo O."/>
            <person name="Haase B."/>
            <person name="Mountcastle J."/>
            <person name="Balacco J."/>
            <person name="Tracey A."/>
            <person name="Schneider V."/>
            <person name="Okimoto R."/>
            <person name="Cheng H."/>
            <person name="Hawken R."/>
            <person name="Howe K."/>
            <person name="Jarvis E.D."/>
        </authorList>
    </citation>
    <scope>NUCLEOTIDE SEQUENCE [LARGE SCALE GENOMIC DNA]</scope>
    <source>
        <strain evidence="22">Broiler</strain>
    </source>
</reference>
<comment type="catalytic activity">
    <reaction evidence="14">
        <text>3,3'-diiodo-L-thyronine sulfate + iodide + A + H(+) = 3,3',5-triiodo-L-thyronine sulfate + AH2</text>
        <dbReference type="Rhea" id="RHEA:83751"/>
        <dbReference type="ChEBI" id="CHEBI:13193"/>
        <dbReference type="ChEBI" id="CHEBI:15378"/>
        <dbReference type="ChEBI" id="CHEBI:16382"/>
        <dbReference type="ChEBI" id="CHEBI:17499"/>
        <dbReference type="ChEBI" id="CHEBI:176511"/>
        <dbReference type="ChEBI" id="CHEBI:176515"/>
    </reaction>
    <physiologicalReaction direction="right-to-left" evidence="14">
        <dbReference type="Rhea" id="RHEA:83753"/>
    </physiologicalReaction>
</comment>
<dbReference type="PROSITE" id="PS01205">
    <property type="entry name" value="T4_DEIODINASE"/>
    <property type="match status" value="1"/>
</dbReference>
<evidence type="ECO:0000256" key="18">
    <source>
        <dbReference type="ARBA" id="ARBA00093236"/>
    </source>
</evidence>
<sequence>MLSIGVLLHKLLILLQVTLSVVVGKTMMILFPDATKRYILKLGEKSRMNQNPKFSYENWGPTFFSFQYLLFVLKVKWRRLEDEAHEGRPAPNTPVVALNGEMQHLFSFMRDNRPLILNFGSCTCPSFMLKFDEFNKLVKDFSSIADFLIIYIEEAHAVDGWAFRNNVVIKNHRSLEDRKTAAQFLQQKNPLCPVVLDTMENLSSSKYAALPERLYILQAGNVIYKGGVGPWNYHPQEIRAVLEKLK</sequence>
<reference evidence="22" key="2">
    <citation type="submission" date="2025-08" db="UniProtKB">
        <authorList>
            <consortium name="Ensembl"/>
        </authorList>
    </citation>
    <scope>IDENTIFICATION</scope>
    <source>
        <strain evidence="22">broiler</strain>
    </source>
</reference>
<evidence type="ECO:0000256" key="13">
    <source>
        <dbReference type="ARBA" id="ARBA00093202"/>
    </source>
</evidence>
<keyword evidence="3 21" id="KW-0893">Thyroid hormones biosynthesis</keyword>
<dbReference type="GO" id="GO:0005789">
    <property type="term" value="C:endoplasmic reticulum membrane"/>
    <property type="evidence" value="ECO:0007669"/>
    <property type="project" value="UniProtKB-SubCell"/>
</dbReference>
<dbReference type="Ensembl" id="ENSGALT00010061788.1">
    <property type="protein sequence ID" value="ENSGALP00010038140.1"/>
    <property type="gene ID" value="ENSGALG00010025313.1"/>
</dbReference>
<comment type="catalytic activity">
    <reaction evidence="13">
        <text>3,3',5'-triiodo-L-thyronine sulfate + iodide + A + H(+) = L-thyroxine sulfate + AH2</text>
        <dbReference type="Rhea" id="RHEA:83835"/>
        <dbReference type="ChEBI" id="CHEBI:13193"/>
        <dbReference type="ChEBI" id="CHEBI:15378"/>
        <dbReference type="ChEBI" id="CHEBI:16382"/>
        <dbReference type="ChEBI" id="CHEBI:17499"/>
        <dbReference type="ChEBI" id="CHEBI:176512"/>
        <dbReference type="ChEBI" id="CHEBI:176513"/>
    </reaction>
    <physiologicalReaction direction="right-to-left" evidence="13">
        <dbReference type="Rhea" id="RHEA:83837"/>
    </physiologicalReaction>
</comment>
<comment type="catalytic activity">
    <reaction evidence="11">
        <text>3-iodothyronamine + iodide + A + H(+) = 3,5-diiodothyronamine + AH2</text>
        <dbReference type="Rhea" id="RHEA:83823"/>
        <dbReference type="ChEBI" id="CHEBI:13193"/>
        <dbReference type="ChEBI" id="CHEBI:15378"/>
        <dbReference type="ChEBI" id="CHEBI:16382"/>
        <dbReference type="ChEBI" id="CHEBI:17499"/>
        <dbReference type="ChEBI" id="CHEBI:231647"/>
        <dbReference type="ChEBI" id="CHEBI:233340"/>
    </reaction>
    <physiologicalReaction direction="right-to-left" evidence="11">
        <dbReference type="Rhea" id="RHEA:83825"/>
    </physiologicalReaction>
</comment>
<dbReference type="GeneTree" id="ENSGT00940000154482"/>
<dbReference type="GO" id="GO:0042446">
    <property type="term" value="P:hormone biosynthetic process"/>
    <property type="evidence" value="ECO:0007669"/>
    <property type="project" value="UniProtKB-KW"/>
</dbReference>
<evidence type="ECO:0000256" key="12">
    <source>
        <dbReference type="ARBA" id="ARBA00093186"/>
    </source>
</evidence>